<gene>
    <name evidence="5" type="primary">rclR</name>
    <name evidence="5" type="ORF">HRbin17_02347</name>
</gene>
<dbReference type="GO" id="GO:0043565">
    <property type="term" value="F:sequence-specific DNA binding"/>
    <property type="evidence" value="ECO:0007669"/>
    <property type="project" value="InterPro"/>
</dbReference>
<dbReference type="SUPFAM" id="SSF51215">
    <property type="entry name" value="Regulatory protein AraC"/>
    <property type="match status" value="1"/>
</dbReference>
<feature type="domain" description="HTH araC/xylS-type" evidence="4">
    <location>
        <begin position="211"/>
        <end position="309"/>
    </location>
</feature>
<organism evidence="5 6">
    <name type="scientific">Candidatus Fervidibacter japonicus</name>
    <dbReference type="NCBI Taxonomy" id="2035412"/>
    <lineage>
        <taxon>Bacteria</taxon>
        <taxon>Candidatus Fervidibacterota</taxon>
        <taxon>Candidatus Fervidibacter</taxon>
    </lineage>
</organism>
<dbReference type="Proteomes" id="UP000236173">
    <property type="component" value="Unassembled WGS sequence"/>
</dbReference>
<dbReference type="Gene3D" id="1.10.10.60">
    <property type="entry name" value="Homeodomain-like"/>
    <property type="match status" value="2"/>
</dbReference>
<dbReference type="Pfam" id="PF12833">
    <property type="entry name" value="HTH_18"/>
    <property type="match status" value="1"/>
</dbReference>
<dbReference type="PANTHER" id="PTHR43280">
    <property type="entry name" value="ARAC-FAMILY TRANSCRIPTIONAL REGULATOR"/>
    <property type="match status" value="1"/>
</dbReference>
<dbReference type="InterPro" id="IPR018060">
    <property type="entry name" value="HTH_AraC"/>
</dbReference>
<comment type="caution">
    <text evidence="5">The sequence shown here is derived from an EMBL/GenBank/DDBJ whole genome shotgun (WGS) entry which is preliminary data.</text>
</comment>
<dbReference type="InterPro" id="IPR009057">
    <property type="entry name" value="Homeodomain-like_sf"/>
</dbReference>
<keyword evidence="1" id="KW-0805">Transcription regulation</keyword>
<evidence type="ECO:0000256" key="3">
    <source>
        <dbReference type="ARBA" id="ARBA00023163"/>
    </source>
</evidence>
<dbReference type="PANTHER" id="PTHR43280:SF2">
    <property type="entry name" value="HTH-TYPE TRANSCRIPTIONAL REGULATOR EXSA"/>
    <property type="match status" value="1"/>
</dbReference>
<evidence type="ECO:0000313" key="5">
    <source>
        <dbReference type="EMBL" id="GBC99816.1"/>
    </source>
</evidence>
<keyword evidence="2" id="KW-0238">DNA-binding</keyword>
<dbReference type="AlphaFoldDB" id="A0A2H5XF54"/>
<proteinExistence type="predicted"/>
<accession>A0A2H5XF54</accession>
<dbReference type="SMART" id="SM00342">
    <property type="entry name" value="HTH_ARAC"/>
    <property type="match status" value="1"/>
</dbReference>
<protein>
    <submittedName>
        <fullName evidence="5">RCS-specific HTH-type transcriptional activator RclR</fullName>
    </submittedName>
</protein>
<evidence type="ECO:0000256" key="1">
    <source>
        <dbReference type="ARBA" id="ARBA00023015"/>
    </source>
</evidence>
<keyword evidence="3" id="KW-0804">Transcription</keyword>
<dbReference type="SUPFAM" id="SSF46689">
    <property type="entry name" value="Homeodomain-like"/>
    <property type="match status" value="2"/>
</dbReference>
<sequence>MAGLKPLTVTPFENADGEWRTIMNVITHQILPSLVRCGSRLFLPSLQPPGSTLQFLPLVDGFKVWRPRRQKLPEFIYLLSGKRYLWINGKWFVLTAGQGAFVPEQVEYFPFGMARGYPPTCDGVSLIVHPEGGILVRTRLTEVSYQRSVHFFIPEPSLMRRYEEWFQGLLSHSANEVIVELFELVSRSQPIGLTLISRCLVQAGKFPEVLQRALTFLHRAYNIPTTTSQIARYSFVSEAQLYRLFRQWLGMSPYDYLTNLRMQIAKEFLERTRLGIADIAFLVGYASRSMFSFNFRKASGLFPTALRYHKAHALNPFTAPMKFART</sequence>
<dbReference type="InterPro" id="IPR037923">
    <property type="entry name" value="HTH-like"/>
</dbReference>
<dbReference type="PROSITE" id="PS01124">
    <property type="entry name" value="HTH_ARAC_FAMILY_2"/>
    <property type="match status" value="1"/>
</dbReference>
<dbReference type="GO" id="GO:0003700">
    <property type="term" value="F:DNA-binding transcription factor activity"/>
    <property type="evidence" value="ECO:0007669"/>
    <property type="project" value="InterPro"/>
</dbReference>
<evidence type="ECO:0000256" key="2">
    <source>
        <dbReference type="ARBA" id="ARBA00023125"/>
    </source>
</evidence>
<evidence type="ECO:0000313" key="6">
    <source>
        <dbReference type="Proteomes" id="UP000236173"/>
    </source>
</evidence>
<reference evidence="6" key="1">
    <citation type="submission" date="2017-09" db="EMBL/GenBank/DDBJ databases">
        <title>Metaegenomics of thermophilic ammonia-oxidizing enrichment culture.</title>
        <authorList>
            <person name="Kato S."/>
            <person name="Suzuki K."/>
        </authorList>
    </citation>
    <scope>NUCLEOTIDE SEQUENCE [LARGE SCALE GENOMIC DNA]</scope>
</reference>
<evidence type="ECO:0000259" key="4">
    <source>
        <dbReference type="PROSITE" id="PS01124"/>
    </source>
</evidence>
<name>A0A2H5XF54_9BACT</name>
<dbReference type="EMBL" id="BEHT01000039">
    <property type="protein sequence ID" value="GBC99816.1"/>
    <property type="molecule type" value="Genomic_DNA"/>
</dbReference>